<reference evidence="1" key="2">
    <citation type="journal article" date="2015" name="Fish Shellfish Immunol.">
        <title>Early steps in the European eel (Anguilla anguilla)-Vibrio vulnificus interaction in the gills: Role of the RtxA13 toxin.</title>
        <authorList>
            <person name="Callol A."/>
            <person name="Pajuelo D."/>
            <person name="Ebbesson L."/>
            <person name="Teles M."/>
            <person name="MacKenzie S."/>
            <person name="Amaro C."/>
        </authorList>
    </citation>
    <scope>NUCLEOTIDE SEQUENCE</scope>
</reference>
<reference evidence="1" key="1">
    <citation type="submission" date="2014-11" db="EMBL/GenBank/DDBJ databases">
        <authorList>
            <person name="Amaro Gonzalez C."/>
        </authorList>
    </citation>
    <scope>NUCLEOTIDE SEQUENCE</scope>
</reference>
<sequence>MWGKLELMCYLRVKRRLRKEKEEKGGYLRPSQSTTR</sequence>
<protein>
    <submittedName>
        <fullName evidence="1">Uncharacterized protein</fullName>
    </submittedName>
</protein>
<name>A0A0E9SUX2_ANGAN</name>
<evidence type="ECO:0000313" key="1">
    <source>
        <dbReference type="EMBL" id="JAH45174.1"/>
    </source>
</evidence>
<accession>A0A0E9SUX2</accession>
<dbReference type="AlphaFoldDB" id="A0A0E9SUX2"/>
<organism evidence="1">
    <name type="scientific">Anguilla anguilla</name>
    <name type="common">European freshwater eel</name>
    <name type="synonym">Muraena anguilla</name>
    <dbReference type="NCBI Taxonomy" id="7936"/>
    <lineage>
        <taxon>Eukaryota</taxon>
        <taxon>Metazoa</taxon>
        <taxon>Chordata</taxon>
        <taxon>Craniata</taxon>
        <taxon>Vertebrata</taxon>
        <taxon>Euteleostomi</taxon>
        <taxon>Actinopterygii</taxon>
        <taxon>Neopterygii</taxon>
        <taxon>Teleostei</taxon>
        <taxon>Anguilliformes</taxon>
        <taxon>Anguillidae</taxon>
        <taxon>Anguilla</taxon>
    </lineage>
</organism>
<dbReference type="EMBL" id="GBXM01063403">
    <property type="protein sequence ID" value="JAH45174.1"/>
    <property type="molecule type" value="Transcribed_RNA"/>
</dbReference>
<proteinExistence type="predicted"/>